<dbReference type="AlphaFoldDB" id="A0A8J3ATR5"/>
<evidence type="ECO:0000313" key="2">
    <source>
        <dbReference type="EMBL" id="GGI18450.1"/>
    </source>
</evidence>
<protein>
    <submittedName>
        <fullName evidence="2">tRNA (Adenosine(37)-N6)-threonylcarbamoyltransferase complex dimerization subunit type 1 TsaB</fullName>
    </submittedName>
</protein>
<dbReference type="CDD" id="cd24032">
    <property type="entry name" value="ASKHA_NBD_TsaB"/>
    <property type="match status" value="1"/>
</dbReference>
<organism evidence="2 3">
    <name type="scientific">Gottfriedia solisilvae</name>
    <dbReference type="NCBI Taxonomy" id="1516104"/>
    <lineage>
        <taxon>Bacteria</taxon>
        <taxon>Bacillati</taxon>
        <taxon>Bacillota</taxon>
        <taxon>Bacilli</taxon>
        <taxon>Bacillales</taxon>
        <taxon>Bacillaceae</taxon>
        <taxon>Gottfriedia</taxon>
    </lineage>
</organism>
<evidence type="ECO:0000259" key="1">
    <source>
        <dbReference type="Pfam" id="PF00814"/>
    </source>
</evidence>
<dbReference type="PANTHER" id="PTHR11735">
    <property type="entry name" value="TRNA N6-ADENOSINE THREONYLCARBAMOYLTRANSFERASE"/>
    <property type="match status" value="1"/>
</dbReference>
<dbReference type="RefSeq" id="WP_088004187.1">
    <property type="nucleotide sequence ID" value="NZ_BMHB01000008.1"/>
</dbReference>
<comment type="caution">
    <text evidence="2">The sequence shown here is derived from an EMBL/GenBank/DDBJ whole genome shotgun (WGS) entry which is preliminary data.</text>
</comment>
<dbReference type="Proteomes" id="UP000626244">
    <property type="component" value="Unassembled WGS sequence"/>
</dbReference>
<dbReference type="GO" id="GO:0005829">
    <property type="term" value="C:cytosol"/>
    <property type="evidence" value="ECO:0007669"/>
    <property type="project" value="TreeGrafter"/>
</dbReference>
<dbReference type="InterPro" id="IPR022496">
    <property type="entry name" value="T6A_TsaB"/>
</dbReference>
<proteinExistence type="predicted"/>
<sequence length="230" mass="25714">MTVLAIDTSTNVMGISLLKDESVIGETITFINKNHSVRLMPAIDALMKECNIKPKELTKIVVAKGPGSYTGVRIGVTVAKTLAFSLNIPIIGVSSLKVLASNGRYFEGLVCPIFDARRNLLFTGLYDFRGNETSSILNECNIDRSVWMEKLKSLNEPILFVGNDVAIHKDYIIEQLNERAIFATNNLNNQRPSELFNCSLEEKEESVHEFAPEYLRLSEAEANWLADQEK</sequence>
<dbReference type="Pfam" id="PF00814">
    <property type="entry name" value="TsaD"/>
    <property type="match status" value="1"/>
</dbReference>
<dbReference type="EMBL" id="BMHB01000008">
    <property type="protein sequence ID" value="GGI18450.1"/>
    <property type="molecule type" value="Genomic_DNA"/>
</dbReference>
<dbReference type="PANTHER" id="PTHR11735:SF11">
    <property type="entry name" value="TRNA THREONYLCARBAMOYLADENOSINE BIOSYNTHESIS PROTEIN TSAB"/>
    <property type="match status" value="1"/>
</dbReference>
<accession>A0A8J3ATR5</accession>
<gene>
    <name evidence="2" type="ORF">GCM10007380_42970</name>
</gene>
<dbReference type="SUPFAM" id="SSF53067">
    <property type="entry name" value="Actin-like ATPase domain"/>
    <property type="match status" value="2"/>
</dbReference>
<dbReference type="Gene3D" id="3.30.420.40">
    <property type="match status" value="2"/>
</dbReference>
<dbReference type="OrthoDB" id="9784166at2"/>
<dbReference type="NCBIfam" id="TIGR03725">
    <property type="entry name" value="T6A_YeaZ"/>
    <property type="match status" value="1"/>
</dbReference>
<keyword evidence="3" id="KW-1185">Reference proteome</keyword>
<dbReference type="InterPro" id="IPR043129">
    <property type="entry name" value="ATPase_NBD"/>
</dbReference>
<name>A0A8J3ATR5_9BACI</name>
<dbReference type="GO" id="GO:0002949">
    <property type="term" value="P:tRNA threonylcarbamoyladenosine modification"/>
    <property type="evidence" value="ECO:0007669"/>
    <property type="project" value="InterPro"/>
</dbReference>
<feature type="domain" description="Gcp-like" evidence="1">
    <location>
        <begin position="32"/>
        <end position="224"/>
    </location>
</feature>
<reference evidence="3" key="1">
    <citation type="journal article" date="2019" name="Int. J. Syst. Evol. Microbiol.">
        <title>The Global Catalogue of Microorganisms (GCM) 10K type strain sequencing project: providing services to taxonomists for standard genome sequencing and annotation.</title>
        <authorList>
            <consortium name="The Broad Institute Genomics Platform"/>
            <consortium name="The Broad Institute Genome Sequencing Center for Infectious Disease"/>
            <person name="Wu L."/>
            <person name="Ma J."/>
        </authorList>
    </citation>
    <scope>NUCLEOTIDE SEQUENCE [LARGE SCALE GENOMIC DNA]</scope>
    <source>
        <strain evidence="3">CGMCC 1.14993</strain>
    </source>
</reference>
<dbReference type="InterPro" id="IPR000905">
    <property type="entry name" value="Gcp-like_dom"/>
</dbReference>
<evidence type="ECO:0000313" key="3">
    <source>
        <dbReference type="Proteomes" id="UP000626244"/>
    </source>
</evidence>